<gene>
    <name evidence="2" type="ORF">DUI87_00062</name>
</gene>
<dbReference type="Proteomes" id="UP000269221">
    <property type="component" value="Unassembled WGS sequence"/>
</dbReference>
<feature type="region of interest" description="Disordered" evidence="1">
    <location>
        <begin position="65"/>
        <end position="105"/>
    </location>
</feature>
<name>A0A3M0LC03_HIRRU</name>
<sequence length="105" mass="12080">MPRFLEGKVGMKGLLRQKSQGLREKQELGCARLESEGQKEDLEQAELKIPTFLREKWEGVLVLWRDPQHDDDDDEGDDNNDDGSEDEDDNDDDEGDDDVNDDNEE</sequence>
<reference evidence="2 3" key="1">
    <citation type="submission" date="2018-07" db="EMBL/GenBank/DDBJ databases">
        <title>A high quality draft genome assembly of the barn swallow (H. rustica rustica).</title>
        <authorList>
            <person name="Formenti G."/>
            <person name="Chiara M."/>
            <person name="Poveda L."/>
            <person name="Francoijs K.-J."/>
            <person name="Bonisoli-Alquati A."/>
            <person name="Canova L."/>
            <person name="Gianfranceschi L."/>
            <person name="Horner D.S."/>
            <person name="Saino N."/>
        </authorList>
    </citation>
    <scope>NUCLEOTIDE SEQUENCE [LARGE SCALE GENOMIC DNA]</scope>
    <source>
        <strain evidence="2">Chelidonia</strain>
        <tissue evidence="2">Blood</tissue>
    </source>
</reference>
<comment type="caution">
    <text evidence="2">The sequence shown here is derived from an EMBL/GenBank/DDBJ whole genome shotgun (WGS) entry which is preliminary data.</text>
</comment>
<dbReference type="AlphaFoldDB" id="A0A3M0LC03"/>
<evidence type="ECO:0000313" key="3">
    <source>
        <dbReference type="Proteomes" id="UP000269221"/>
    </source>
</evidence>
<feature type="compositionally biased region" description="Acidic residues" evidence="1">
    <location>
        <begin position="69"/>
        <end position="105"/>
    </location>
</feature>
<accession>A0A3M0LC03</accession>
<protein>
    <submittedName>
        <fullName evidence="2">Uncharacterized protein</fullName>
    </submittedName>
</protein>
<proteinExistence type="predicted"/>
<evidence type="ECO:0000256" key="1">
    <source>
        <dbReference type="SAM" id="MobiDB-lite"/>
    </source>
</evidence>
<organism evidence="2 3">
    <name type="scientific">Hirundo rustica rustica</name>
    <dbReference type="NCBI Taxonomy" id="333673"/>
    <lineage>
        <taxon>Eukaryota</taxon>
        <taxon>Metazoa</taxon>
        <taxon>Chordata</taxon>
        <taxon>Craniata</taxon>
        <taxon>Vertebrata</taxon>
        <taxon>Euteleostomi</taxon>
        <taxon>Archelosauria</taxon>
        <taxon>Archosauria</taxon>
        <taxon>Dinosauria</taxon>
        <taxon>Saurischia</taxon>
        <taxon>Theropoda</taxon>
        <taxon>Coelurosauria</taxon>
        <taxon>Aves</taxon>
        <taxon>Neognathae</taxon>
        <taxon>Neoaves</taxon>
        <taxon>Telluraves</taxon>
        <taxon>Australaves</taxon>
        <taxon>Passeriformes</taxon>
        <taxon>Sylvioidea</taxon>
        <taxon>Hirundinidae</taxon>
        <taxon>Hirundo</taxon>
    </lineage>
</organism>
<keyword evidence="3" id="KW-1185">Reference proteome</keyword>
<evidence type="ECO:0000313" key="2">
    <source>
        <dbReference type="EMBL" id="RMC22938.1"/>
    </source>
</evidence>
<dbReference type="EMBL" id="QRBI01000006">
    <property type="protein sequence ID" value="RMC22938.1"/>
    <property type="molecule type" value="Genomic_DNA"/>
</dbReference>